<dbReference type="EMBL" id="UINC01029594">
    <property type="protein sequence ID" value="SVB12562.1"/>
    <property type="molecule type" value="Genomic_DNA"/>
</dbReference>
<accession>A0A382BH13</accession>
<dbReference type="InterPro" id="IPR001236">
    <property type="entry name" value="Lactate/malate_DH_N"/>
</dbReference>
<feature type="non-terminal residue" evidence="2">
    <location>
        <position position="88"/>
    </location>
</feature>
<dbReference type="Pfam" id="PF00056">
    <property type="entry name" value="Ldh_1_N"/>
    <property type="match status" value="1"/>
</dbReference>
<dbReference type="SUPFAM" id="SSF51735">
    <property type="entry name" value="NAD(P)-binding Rossmann-fold domains"/>
    <property type="match status" value="1"/>
</dbReference>
<dbReference type="GO" id="GO:0016491">
    <property type="term" value="F:oxidoreductase activity"/>
    <property type="evidence" value="ECO:0007669"/>
    <property type="project" value="InterPro"/>
</dbReference>
<reference evidence="2" key="1">
    <citation type="submission" date="2018-05" db="EMBL/GenBank/DDBJ databases">
        <authorList>
            <person name="Lanie J.A."/>
            <person name="Ng W.-L."/>
            <person name="Kazmierczak K.M."/>
            <person name="Andrzejewski T.M."/>
            <person name="Davidsen T.M."/>
            <person name="Wayne K.J."/>
            <person name="Tettelin H."/>
            <person name="Glass J.I."/>
            <person name="Rusch D."/>
            <person name="Podicherti R."/>
            <person name="Tsui H.-C.T."/>
            <person name="Winkler M.E."/>
        </authorList>
    </citation>
    <scope>NUCLEOTIDE SEQUENCE</scope>
</reference>
<sequence length="88" mass="9343">MARPRIALIGGGQIGGNLALLAAQKELGDIIIFDIPQSEGMVKGKALDIMQLRPHDGYDSDISGTSNWNNVKDADVFIITAGIPRKPG</sequence>
<feature type="domain" description="Lactate/malate dehydrogenase N-terminal" evidence="1">
    <location>
        <begin position="5"/>
        <end position="88"/>
    </location>
</feature>
<evidence type="ECO:0000313" key="2">
    <source>
        <dbReference type="EMBL" id="SVB12562.1"/>
    </source>
</evidence>
<dbReference type="InterPro" id="IPR036291">
    <property type="entry name" value="NAD(P)-bd_dom_sf"/>
</dbReference>
<proteinExistence type="predicted"/>
<evidence type="ECO:0000259" key="1">
    <source>
        <dbReference type="Pfam" id="PF00056"/>
    </source>
</evidence>
<protein>
    <recommendedName>
        <fullName evidence="1">Lactate/malate dehydrogenase N-terminal domain-containing protein</fullName>
    </recommendedName>
</protein>
<gene>
    <name evidence="2" type="ORF">METZ01_LOCUS165416</name>
</gene>
<organism evidence="2">
    <name type="scientific">marine metagenome</name>
    <dbReference type="NCBI Taxonomy" id="408172"/>
    <lineage>
        <taxon>unclassified sequences</taxon>
        <taxon>metagenomes</taxon>
        <taxon>ecological metagenomes</taxon>
    </lineage>
</organism>
<dbReference type="Gene3D" id="3.40.50.720">
    <property type="entry name" value="NAD(P)-binding Rossmann-like Domain"/>
    <property type="match status" value="1"/>
</dbReference>
<dbReference type="AlphaFoldDB" id="A0A382BH13"/>
<name>A0A382BH13_9ZZZZ</name>